<dbReference type="PROSITE" id="PS50237">
    <property type="entry name" value="HECT"/>
    <property type="match status" value="1"/>
</dbReference>
<dbReference type="Pfam" id="PF00632">
    <property type="entry name" value="HECT"/>
    <property type="match status" value="1"/>
</dbReference>
<feature type="compositionally biased region" description="Polar residues" evidence="6">
    <location>
        <begin position="594"/>
        <end position="614"/>
    </location>
</feature>
<dbReference type="Proteomes" id="UP000187455">
    <property type="component" value="Unassembled WGS sequence"/>
</dbReference>
<evidence type="ECO:0000256" key="5">
    <source>
        <dbReference type="PROSITE-ProRule" id="PRU00104"/>
    </source>
</evidence>
<dbReference type="InterPro" id="IPR000569">
    <property type="entry name" value="HECT_dom"/>
</dbReference>
<feature type="domain" description="HECT" evidence="7">
    <location>
        <begin position="1074"/>
        <end position="1453"/>
    </location>
</feature>
<keyword evidence="3" id="KW-0808">Transferase</keyword>
<feature type="region of interest" description="Disordered" evidence="6">
    <location>
        <begin position="429"/>
        <end position="466"/>
    </location>
</feature>
<feature type="compositionally biased region" description="Basic and acidic residues" evidence="6">
    <location>
        <begin position="706"/>
        <end position="720"/>
    </location>
</feature>
<accession>A0A1R0H8F0</accession>
<proteinExistence type="predicted"/>
<dbReference type="Gene3D" id="3.30.2160.10">
    <property type="entry name" value="Hect, E3 ligase catalytic domain"/>
    <property type="match status" value="1"/>
</dbReference>
<dbReference type="InterPro" id="IPR044611">
    <property type="entry name" value="E3A/B/C-like"/>
</dbReference>
<dbReference type="InterPro" id="IPR035983">
    <property type="entry name" value="Hect_E3_ubiquitin_ligase"/>
</dbReference>
<dbReference type="STRING" id="133383.A0A1R0H8F0"/>
<feature type="region of interest" description="Disordered" evidence="6">
    <location>
        <begin position="379"/>
        <end position="415"/>
    </location>
</feature>
<feature type="region of interest" description="Disordered" evidence="6">
    <location>
        <begin position="585"/>
        <end position="643"/>
    </location>
</feature>
<evidence type="ECO:0000313" key="8">
    <source>
        <dbReference type="EMBL" id="OLY85376.1"/>
    </source>
</evidence>
<evidence type="ECO:0000256" key="1">
    <source>
        <dbReference type="ARBA" id="ARBA00000885"/>
    </source>
</evidence>
<gene>
    <name evidence="8" type="ORF">AYI68_g435</name>
</gene>
<evidence type="ECO:0000256" key="2">
    <source>
        <dbReference type="ARBA" id="ARBA00012485"/>
    </source>
</evidence>
<dbReference type="PROSITE" id="PS50007">
    <property type="entry name" value="PIPLC_X_DOMAIN"/>
    <property type="match status" value="1"/>
</dbReference>
<feature type="region of interest" description="Disordered" evidence="6">
    <location>
        <begin position="782"/>
        <end position="805"/>
    </location>
</feature>
<dbReference type="Gene3D" id="3.90.1750.10">
    <property type="entry name" value="Hect, E3 ligase catalytic domains"/>
    <property type="match status" value="1"/>
</dbReference>
<name>A0A1R0H8F0_9FUNG</name>
<dbReference type="OrthoDB" id="8068875at2759"/>
<evidence type="ECO:0000313" key="9">
    <source>
        <dbReference type="Proteomes" id="UP000187455"/>
    </source>
</evidence>
<dbReference type="PANTHER" id="PTHR45700">
    <property type="entry name" value="UBIQUITIN-PROTEIN LIGASE E3C"/>
    <property type="match status" value="1"/>
</dbReference>
<dbReference type="EMBL" id="LSSL01000126">
    <property type="protein sequence ID" value="OLY85376.1"/>
    <property type="molecule type" value="Genomic_DNA"/>
</dbReference>
<dbReference type="Gene3D" id="3.30.2410.10">
    <property type="entry name" value="Hect, E3 ligase catalytic domain"/>
    <property type="match status" value="1"/>
</dbReference>
<feature type="active site" description="Glycyl thioester intermediate" evidence="5">
    <location>
        <position position="1421"/>
    </location>
</feature>
<feature type="region of interest" description="Disordered" evidence="6">
    <location>
        <begin position="697"/>
        <end position="738"/>
    </location>
</feature>
<dbReference type="EC" id="2.3.2.26" evidence="2"/>
<evidence type="ECO:0000259" key="7">
    <source>
        <dbReference type="PROSITE" id="PS50237"/>
    </source>
</evidence>
<comment type="catalytic activity">
    <reaction evidence="1">
        <text>S-ubiquitinyl-[E2 ubiquitin-conjugating enzyme]-L-cysteine + [acceptor protein]-L-lysine = [E2 ubiquitin-conjugating enzyme]-L-cysteine + N(6)-ubiquitinyl-[acceptor protein]-L-lysine.</text>
        <dbReference type="EC" id="2.3.2.26"/>
    </reaction>
</comment>
<keyword evidence="9" id="KW-1185">Reference proteome</keyword>
<evidence type="ECO:0000256" key="4">
    <source>
        <dbReference type="ARBA" id="ARBA00022786"/>
    </source>
</evidence>
<dbReference type="GO" id="GO:0000209">
    <property type="term" value="P:protein polyubiquitination"/>
    <property type="evidence" value="ECO:0007669"/>
    <property type="project" value="InterPro"/>
</dbReference>
<protein>
    <recommendedName>
        <fullName evidence="2">HECT-type E3 ubiquitin transferase</fullName>
        <ecNumber evidence="2">2.3.2.26</ecNumber>
    </recommendedName>
</protein>
<dbReference type="PANTHER" id="PTHR45700:SF8">
    <property type="entry name" value="HECT-TYPE E3 UBIQUITIN TRANSFERASE"/>
    <property type="match status" value="1"/>
</dbReference>
<dbReference type="SUPFAM" id="SSF56204">
    <property type="entry name" value="Hect, E3 ligase catalytic domain"/>
    <property type="match status" value="1"/>
</dbReference>
<dbReference type="SMART" id="SM00119">
    <property type="entry name" value="HECTc"/>
    <property type="match status" value="1"/>
</dbReference>
<evidence type="ECO:0000256" key="3">
    <source>
        <dbReference type="ARBA" id="ARBA00022679"/>
    </source>
</evidence>
<dbReference type="CDD" id="cd00078">
    <property type="entry name" value="HECTc"/>
    <property type="match status" value="1"/>
</dbReference>
<comment type="caution">
    <text evidence="8">The sequence shown here is derived from an EMBL/GenBank/DDBJ whole genome shotgun (WGS) entry which is preliminary data.</text>
</comment>
<reference evidence="8 9" key="1">
    <citation type="journal article" date="2016" name="Mol. Biol. Evol.">
        <title>Genome-Wide Survey of Gut Fungi (Harpellales) Reveals the First Horizontally Transferred Ubiquitin Gene from a Mosquito Host.</title>
        <authorList>
            <person name="Wang Y."/>
            <person name="White M.M."/>
            <person name="Kvist S."/>
            <person name="Moncalvo J.M."/>
        </authorList>
    </citation>
    <scope>NUCLEOTIDE SEQUENCE [LARGE SCALE GENOMIC DNA]</scope>
    <source>
        <strain evidence="8 9">ALG-7-W6</strain>
    </source>
</reference>
<dbReference type="GO" id="GO:0061630">
    <property type="term" value="F:ubiquitin protein ligase activity"/>
    <property type="evidence" value="ECO:0007669"/>
    <property type="project" value="UniProtKB-EC"/>
</dbReference>
<feature type="region of interest" description="Disordered" evidence="6">
    <location>
        <begin position="293"/>
        <end position="318"/>
    </location>
</feature>
<organism evidence="8 9">
    <name type="scientific">Smittium mucronatum</name>
    <dbReference type="NCBI Taxonomy" id="133383"/>
    <lineage>
        <taxon>Eukaryota</taxon>
        <taxon>Fungi</taxon>
        <taxon>Fungi incertae sedis</taxon>
        <taxon>Zoopagomycota</taxon>
        <taxon>Kickxellomycotina</taxon>
        <taxon>Harpellomycetes</taxon>
        <taxon>Harpellales</taxon>
        <taxon>Legeriomycetaceae</taxon>
        <taxon>Smittium</taxon>
    </lineage>
</organism>
<sequence length="1453" mass="164727">MRQEKKSKKLGFLNPLKKFSRRPEREFEKKRADTWELDSSFEDSEKALNDKYVYANMDFIFQDEVKASSSNCVCCNKNFQFKKGDKSFECKRCYTINVLAQERNIASSDSKDKIAKSNQFNFEDFKNKVSEYNSSKDLSEIKLIISASFSSAAILNESFIPKKSSSKKYPSVDWDSLSHFYSVATSLPSEISKILVLSSLKALYNPQSNFKRRNDIRFLLIILENPLLKYVSTDKHVYQILKHIFGLISNFSETLQNFFILLLSEMNFSSLQKKVFLLSKFISVSIDKYVPQDKNSQRKPHKLSIKPKSSSEKKSTNCQVVLQNSESDNLQMSPKTPDFFDKNSKLNSHLKDLSLEPSHISKLTISNKSNQIIEKEFKKTDKDPQSIINDGDSKLSPVSRSHRTRSRNLTLPSTNQCDSYVPISSSSINIQAQPTPSRFRDNSNDTEGPYTKSFRYNKPSNDQNQQLNSMPKEEFYFQKNPQLSDFDYFPILSGPKLNFDSIDNSESFINPVVLESPYKRQISYTNKSESNSNINNKILTEPNSGLEINKIDKSTSGCAPNALYSIDPKSAHLDYNAFPRKHSEQLLLKKPTDSHSTSKPRVSSNSNYANYHTSSPHHEESKNNSKNYDPLLSNFHKTPSKDPFPMMLRNRIPEVVYDNSGISNKGKDFDFDFEDDFEEIISPELFSIKNNQQSKIQSSFGNISSKKSDQSDYQPSEKAKIHNNSNHKNGSKKAPKSNQEIYYARKSYKDLRSSYYESYSSEEQALKSNKFSDFNNVFKTPLDKKSKPIDSPNQSNKAEKPINGNVRVGASSYGTNSVSDNFLQSNMNNHTAGLELSNFIFGDDGIIYASSSNKLNYGNNWYLHSACEVMKMVYISSKLRSRQSRIEPKKFVVKKLDSINLNLDYAEWIKNSKRANIAGSGFLSFCGYPFLLSLESKVKILRAESTKQMNIKVKDAFLEAILNKPIKNIDPLLSSPSNESGSILHYDMGGYSNNTGMMSEILLEHQRPTAFTSTKKTVANIPSTSETPSSSNNVIVNQRLSQPSESSRFKNLNLTLNVRRTCLAEDSLLQIGSLHSDLKKPLKVQFSGEDGVDAGGLTKEFFMLIVRELTDPMNGMYFFDPDSKSRTMWFNPSSFETSDHYFLSGIIVGLAIYNGVVLDLNFPSAIYKKLMNPNIYDLPCILSKSPLGFIPKKMSKNSDSTGFNFGAEAISMLSLTAQSKLQLTEMLEDLTEIMPSLAKGLRSLLNYNEDDLESVFCLAFEISYDSCGSRITVPLVNNGSDISVNQDNKYEYVQRYCHFWLMSGISKQFDPFRRGFYLICGGPSLSLFLPSELEILVRGSNSQISVESLKSISYYSGLSKDENLVSMLWGILEKSSPEFLQKFLVFVTGCDRLPSPAHPPIKLKIMLVGDDENKLPVARTCFNQLGIFNYKNLDTFKEKLMMAIHNTEGFTIK</sequence>
<keyword evidence="4 5" id="KW-0833">Ubl conjugation pathway</keyword>
<evidence type="ECO:0000256" key="6">
    <source>
        <dbReference type="SAM" id="MobiDB-lite"/>
    </source>
</evidence>